<dbReference type="PANTHER" id="PTHR15002:SF0">
    <property type="entry name" value="RIBOSOMAL BIOGENESIS PROTEIN LAS1L"/>
    <property type="match status" value="1"/>
</dbReference>
<dbReference type="Pfam" id="PF04031">
    <property type="entry name" value="Las1"/>
    <property type="match status" value="1"/>
</dbReference>
<accession>A0ABP0EJN5</accession>
<keyword evidence="3" id="KW-1185">Reference proteome</keyword>
<dbReference type="PANTHER" id="PTHR15002">
    <property type="entry name" value="RIBOSOMAL BIOGENESIS PROTEIN LAS1L"/>
    <property type="match status" value="1"/>
</dbReference>
<dbReference type="EMBL" id="OZ004260">
    <property type="protein sequence ID" value="CAK7920465.1"/>
    <property type="molecule type" value="Genomic_DNA"/>
</dbReference>
<feature type="region of interest" description="Disordered" evidence="1">
    <location>
        <begin position="454"/>
        <end position="491"/>
    </location>
</feature>
<proteinExistence type="predicted"/>
<reference evidence="2 3" key="1">
    <citation type="submission" date="2024-01" db="EMBL/GenBank/DDBJ databases">
        <authorList>
            <consortium name="Genoscope - CEA"/>
            <person name="William W."/>
        </authorList>
    </citation>
    <scope>NUCLEOTIDE SEQUENCE [LARGE SCALE GENOMIC DNA]</scope>
    <source>
        <strain evidence="2 3">29B2s-10</strain>
    </source>
</reference>
<protein>
    <submittedName>
        <fullName evidence="2">Protein Las1p</fullName>
    </submittedName>
</protein>
<gene>
    <name evidence="2" type="primary">LAS1</name>
    <name evidence="2" type="ORF">CAAN4_H02586</name>
</gene>
<sequence length="516" mass="59852">MSKVNKNPVVTSYRSVQDLLTLKEWLYNFNETLDNRHRGIQRIKALGSRGRLPHAVEITALLTSVTLSDPHDKGNFTKQYDANILQLSYTMALIRFVNGLLDPFQQSNFAIPLHQLARNLKLPSLFVELRHMGTHEALPNLDILRIAKDKAMNWLFDNYWLTLNENLGYDDEEGDDEEGSNNEIGPVEGKLSEKDEKYVSKEYNKLAEVCDKIISGLKTFKKIRKQDLDKDYKYGNTTEIGSKYWKAIKSIKYFYEDDKNTLQIVQTLMYKNFLIYNFDKLDTTKKPTKKLNSLLIKLYKPLLDEFGIRFKVLLLFSIFYTLNHNEGDSPEVDLDTLVNYRIGFTIRHPDEITQLLDWTKYLMEDLISYEPKFSFTTMRGRVIDSRVDIIETLLNDIPSVVNSKRLEVLIALETSFIKSNLQNDTIKHQIKEAITNMKRELKIKNFAPPPSLDDILGLESSSDQQDEPSQLKRKQSEVDDDVKRYKSDDKVNSLPSTCYLFEPAKDWQPTAFGTFT</sequence>
<dbReference type="Proteomes" id="UP001497600">
    <property type="component" value="Chromosome H"/>
</dbReference>
<evidence type="ECO:0000313" key="3">
    <source>
        <dbReference type="Proteomes" id="UP001497600"/>
    </source>
</evidence>
<evidence type="ECO:0000313" key="2">
    <source>
        <dbReference type="EMBL" id="CAK7920465.1"/>
    </source>
</evidence>
<dbReference type="InterPro" id="IPR007174">
    <property type="entry name" value="Las1"/>
</dbReference>
<feature type="compositionally biased region" description="Basic and acidic residues" evidence="1">
    <location>
        <begin position="474"/>
        <end position="491"/>
    </location>
</feature>
<name>A0ABP0EJN5_9ASCO</name>
<evidence type="ECO:0000256" key="1">
    <source>
        <dbReference type="SAM" id="MobiDB-lite"/>
    </source>
</evidence>
<organism evidence="2 3">
    <name type="scientific">[Candida] anglica</name>
    <dbReference type="NCBI Taxonomy" id="148631"/>
    <lineage>
        <taxon>Eukaryota</taxon>
        <taxon>Fungi</taxon>
        <taxon>Dikarya</taxon>
        <taxon>Ascomycota</taxon>
        <taxon>Saccharomycotina</taxon>
        <taxon>Pichiomycetes</taxon>
        <taxon>Debaryomycetaceae</taxon>
        <taxon>Kurtzmaniella</taxon>
    </lineage>
</organism>